<reference evidence="2 3" key="1">
    <citation type="submission" date="2024-01" db="EMBL/GenBank/DDBJ databases">
        <title>The genomes of 5 underutilized Papilionoideae crops provide insights into root nodulation and disease resistanc.</title>
        <authorList>
            <person name="Jiang F."/>
        </authorList>
    </citation>
    <scope>NUCLEOTIDE SEQUENCE [LARGE SCALE GENOMIC DNA]</scope>
    <source>
        <strain evidence="2">LVBAO_FW01</strain>
        <tissue evidence="2">Leaves</tissue>
    </source>
</reference>
<comment type="caution">
    <text evidence="2">The sequence shown here is derived from an EMBL/GenBank/DDBJ whole genome shotgun (WGS) entry which is preliminary data.</text>
</comment>
<feature type="region of interest" description="Disordered" evidence="1">
    <location>
        <begin position="1"/>
        <end position="23"/>
    </location>
</feature>
<sequence length="102" mass="12136">MKLLPGRVSASSSFGKQWRKRRREEENSREQLLKNFSKMNLVALDHGVAIIEKWWDIEFREDKGSKYAVKLDMSSIILMEIDKSQCEAEFRLRVYELPMNLR</sequence>
<proteinExistence type="predicted"/>
<evidence type="ECO:0000313" key="3">
    <source>
        <dbReference type="Proteomes" id="UP001367508"/>
    </source>
</evidence>
<keyword evidence="3" id="KW-1185">Reference proteome</keyword>
<name>A0AAN9LR86_CANGL</name>
<dbReference type="AlphaFoldDB" id="A0AAN9LR86"/>
<evidence type="ECO:0000313" key="2">
    <source>
        <dbReference type="EMBL" id="KAK7338647.1"/>
    </source>
</evidence>
<organism evidence="2 3">
    <name type="scientific">Canavalia gladiata</name>
    <name type="common">Sword bean</name>
    <name type="synonym">Dolichos gladiatus</name>
    <dbReference type="NCBI Taxonomy" id="3824"/>
    <lineage>
        <taxon>Eukaryota</taxon>
        <taxon>Viridiplantae</taxon>
        <taxon>Streptophyta</taxon>
        <taxon>Embryophyta</taxon>
        <taxon>Tracheophyta</taxon>
        <taxon>Spermatophyta</taxon>
        <taxon>Magnoliopsida</taxon>
        <taxon>eudicotyledons</taxon>
        <taxon>Gunneridae</taxon>
        <taxon>Pentapetalae</taxon>
        <taxon>rosids</taxon>
        <taxon>fabids</taxon>
        <taxon>Fabales</taxon>
        <taxon>Fabaceae</taxon>
        <taxon>Papilionoideae</taxon>
        <taxon>50 kb inversion clade</taxon>
        <taxon>NPAAA clade</taxon>
        <taxon>indigoferoid/millettioid clade</taxon>
        <taxon>Phaseoleae</taxon>
        <taxon>Canavalia</taxon>
    </lineage>
</organism>
<dbReference type="Proteomes" id="UP001367508">
    <property type="component" value="Unassembled WGS sequence"/>
</dbReference>
<accession>A0AAN9LR86</accession>
<protein>
    <submittedName>
        <fullName evidence="2">Uncharacterized protein</fullName>
    </submittedName>
</protein>
<dbReference type="EMBL" id="JAYMYQ010000004">
    <property type="protein sequence ID" value="KAK7338647.1"/>
    <property type="molecule type" value="Genomic_DNA"/>
</dbReference>
<evidence type="ECO:0000256" key="1">
    <source>
        <dbReference type="SAM" id="MobiDB-lite"/>
    </source>
</evidence>
<gene>
    <name evidence="2" type="ORF">VNO77_19269</name>
</gene>